<evidence type="ECO:0000256" key="5">
    <source>
        <dbReference type="SAM" id="MobiDB-lite"/>
    </source>
</evidence>
<reference evidence="7 8" key="1">
    <citation type="journal article" date="2020" name="J. Phycol.">
        <title>Comparative genome analysis reveals Cyanidiococcus gen. nov., a new extremophilic red algal genus sister to Cyanidioschyzon (Cyanidioschyzonaceae, Rhodophyta).</title>
        <authorList>
            <person name="Liu S.-L."/>
            <person name="Chiang Y.-R."/>
            <person name="Yoon H.S."/>
            <person name="Fu H.-Y."/>
        </authorList>
    </citation>
    <scope>NUCLEOTIDE SEQUENCE [LARGE SCALE GENOMIC DNA]</scope>
    <source>
        <strain evidence="7 8">THAL066</strain>
    </source>
</reference>
<dbReference type="AlphaFoldDB" id="A0A7J7IG03"/>
<keyword evidence="3" id="KW-0238">DNA-binding</keyword>
<name>A0A7J7IG03_9RHOD</name>
<dbReference type="OrthoDB" id="1743261at2759"/>
<evidence type="ECO:0000256" key="2">
    <source>
        <dbReference type="ARBA" id="ARBA00023015"/>
    </source>
</evidence>
<dbReference type="InterPro" id="IPR037241">
    <property type="entry name" value="E2F-DP_heterodim"/>
</dbReference>
<dbReference type="GO" id="GO:0003677">
    <property type="term" value="F:DNA binding"/>
    <property type="evidence" value="ECO:0007669"/>
    <property type="project" value="UniProtKB-KW"/>
</dbReference>
<evidence type="ECO:0000313" key="7">
    <source>
        <dbReference type="EMBL" id="KAF6002035.1"/>
    </source>
</evidence>
<comment type="caution">
    <text evidence="7">The sequence shown here is derived from an EMBL/GenBank/DDBJ whole genome shotgun (WGS) entry which is preliminary data.</text>
</comment>
<sequence length="635" mass="68054">MVDTVPASSEDNDSGAPVGSASRRKRGRSVETRADERSSVDLDENQAARGADLAADQEILRLREQLVELERMDRLLDEQVRVLRGNLRRLSTSEKVMRYAYLTDEDILSLSVFQKHMVIAVQAPPGTELLWGDEPTRKQNLSSAAVYRLQVRSSGGAIECYLLSAGAGSDAQRSRCAMLSSSLPETNKRNGCPRGYIQQARVSNRTQPAIDDWSLETAVRRRALPVTDGEARSAASDAWRVAAGHSNGSPNGARSKPHPAAFGRSDVSAYAVNDHRHFFADRYRRLEPQSAASMEETLHADAEEFEMHSQTYVWGAEGRLSAPGSPVGSERALETGGSIIGVMSPLRSTVAGPGSPNPSSAAAYFGQDGIRPVPMRTLFREWGNTSSSWSNVHSTDPAGADYVYAADTLDSGIMVRSAAGATAFAVASSPERTAAALVPAVAYQSVGLDDHSAAAGPNTHTPSITTKTKDDIDASHASVAAFAAANLQGRSPAHMYSHSSTSGDDVTDDFHGEVMNLRRQQERGQTLHPGTVSPGGTLKLRRASPYASPLRDGSQRFSPLRRAGPGMALHLDYDMEGGFGSMLPCVTGVFTRSPSPPIIQDFAVESLLLDHTRERGGGLMDLFVSAQHDAQGPLS</sequence>
<keyword evidence="8" id="KW-1185">Reference proteome</keyword>
<accession>A0A7J7IG03</accession>
<dbReference type="GO" id="GO:0046983">
    <property type="term" value="F:protein dimerization activity"/>
    <property type="evidence" value="ECO:0007669"/>
    <property type="project" value="InterPro"/>
</dbReference>
<keyword evidence="2" id="KW-0805">Transcription regulation</keyword>
<dbReference type="CDD" id="cd14660">
    <property type="entry name" value="E2F_DD"/>
    <property type="match status" value="1"/>
</dbReference>
<feature type="domain" description="E2F transcription factor CC-MB" evidence="6">
    <location>
        <begin position="62"/>
        <end position="164"/>
    </location>
</feature>
<feature type="region of interest" description="Disordered" evidence="5">
    <location>
        <begin position="1"/>
        <end position="45"/>
    </location>
</feature>
<dbReference type="Proteomes" id="UP000530660">
    <property type="component" value="Unassembled WGS sequence"/>
</dbReference>
<dbReference type="Pfam" id="PF16421">
    <property type="entry name" value="E2F_CC-MB"/>
    <property type="match status" value="1"/>
</dbReference>
<dbReference type="InterPro" id="IPR032198">
    <property type="entry name" value="E2F_CC-MB"/>
</dbReference>
<evidence type="ECO:0000313" key="8">
    <source>
        <dbReference type="Proteomes" id="UP000530660"/>
    </source>
</evidence>
<proteinExistence type="inferred from homology"/>
<keyword evidence="4" id="KW-0804">Transcription</keyword>
<evidence type="ECO:0000259" key="6">
    <source>
        <dbReference type="Pfam" id="PF16421"/>
    </source>
</evidence>
<evidence type="ECO:0000256" key="4">
    <source>
        <dbReference type="ARBA" id="ARBA00023163"/>
    </source>
</evidence>
<dbReference type="Gene3D" id="6.10.250.540">
    <property type="match status" value="1"/>
</dbReference>
<comment type="similarity">
    <text evidence="1">Belongs to the E2F/DP family.</text>
</comment>
<protein>
    <submittedName>
        <fullName evidence="7">E2f transcription factor</fullName>
    </submittedName>
</protein>
<dbReference type="SUPFAM" id="SSF144074">
    <property type="entry name" value="E2F-DP heterodimerization region"/>
    <property type="match status" value="1"/>
</dbReference>
<organism evidence="7 8">
    <name type="scientific">Cyanidiococcus yangmingshanensis</name>
    <dbReference type="NCBI Taxonomy" id="2690220"/>
    <lineage>
        <taxon>Eukaryota</taxon>
        <taxon>Rhodophyta</taxon>
        <taxon>Bangiophyceae</taxon>
        <taxon>Cyanidiales</taxon>
        <taxon>Cyanidiaceae</taxon>
        <taxon>Cyanidiococcus</taxon>
    </lineage>
</organism>
<dbReference type="EMBL" id="VWRR01000012">
    <property type="protein sequence ID" value="KAF6002035.1"/>
    <property type="molecule type" value="Genomic_DNA"/>
</dbReference>
<evidence type="ECO:0000256" key="1">
    <source>
        <dbReference type="ARBA" id="ARBA00010940"/>
    </source>
</evidence>
<evidence type="ECO:0000256" key="3">
    <source>
        <dbReference type="ARBA" id="ARBA00023125"/>
    </source>
</evidence>
<gene>
    <name evidence="7" type="primary">E2F</name>
    <name evidence="7" type="ORF">F1559_003664</name>
</gene>
<feature type="region of interest" description="Disordered" evidence="5">
    <location>
        <begin position="521"/>
        <end position="540"/>
    </location>
</feature>
<feature type="compositionally biased region" description="Basic and acidic residues" evidence="5">
    <location>
        <begin position="28"/>
        <end position="40"/>
    </location>
</feature>